<evidence type="ECO:0000256" key="3">
    <source>
        <dbReference type="ARBA" id="ARBA00023125"/>
    </source>
</evidence>
<dbReference type="EMBL" id="BAAAQK010000028">
    <property type="protein sequence ID" value="GAA1877333.1"/>
    <property type="molecule type" value="Genomic_DNA"/>
</dbReference>
<reference evidence="7 8" key="1">
    <citation type="journal article" date="2019" name="Int. J. Syst. Evol. Microbiol.">
        <title>The Global Catalogue of Microorganisms (GCM) 10K type strain sequencing project: providing services to taxonomists for standard genome sequencing and annotation.</title>
        <authorList>
            <consortium name="The Broad Institute Genomics Platform"/>
            <consortium name="The Broad Institute Genome Sequencing Center for Infectious Disease"/>
            <person name="Wu L."/>
            <person name="Ma J."/>
        </authorList>
    </citation>
    <scope>NUCLEOTIDE SEQUENCE [LARGE SCALE GENOMIC DNA]</scope>
    <source>
        <strain evidence="7 8">JCM 16009</strain>
    </source>
</reference>
<evidence type="ECO:0000313" key="7">
    <source>
        <dbReference type="EMBL" id="GAA1877333.1"/>
    </source>
</evidence>
<dbReference type="PRINTS" id="PR00400">
    <property type="entry name" value="TETREPRESSOR"/>
</dbReference>
<organism evidence="7 8">
    <name type="scientific">Pseudonocardia ailaonensis</name>
    <dbReference type="NCBI Taxonomy" id="367279"/>
    <lineage>
        <taxon>Bacteria</taxon>
        <taxon>Bacillati</taxon>
        <taxon>Actinomycetota</taxon>
        <taxon>Actinomycetes</taxon>
        <taxon>Pseudonocardiales</taxon>
        <taxon>Pseudonocardiaceae</taxon>
        <taxon>Pseudonocardia</taxon>
    </lineage>
</organism>
<dbReference type="InterPro" id="IPR004111">
    <property type="entry name" value="Repressor_TetR_C"/>
</dbReference>
<dbReference type="PANTHER" id="PTHR30055:SF151">
    <property type="entry name" value="TRANSCRIPTIONAL REGULATORY PROTEIN"/>
    <property type="match status" value="1"/>
</dbReference>
<name>A0ABN2NNJ3_9PSEU</name>
<dbReference type="Proteomes" id="UP001500449">
    <property type="component" value="Unassembled WGS sequence"/>
</dbReference>
<evidence type="ECO:0000256" key="1">
    <source>
        <dbReference type="ARBA" id="ARBA00022491"/>
    </source>
</evidence>
<keyword evidence="3 5" id="KW-0238">DNA-binding</keyword>
<dbReference type="PANTHER" id="PTHR30055">
    <property type="entry name" value="HTH-TYPE TRANSCRIPTIONAL REGULATOR RUTR"/>
    <property type="match status" value="1"/>
</dbReference>
<evidence type="ECO:0000259" key="6">
    <source>
        <dbReference type="PROSITE" id="PS50977"/>
    </source>
</evidence>
<evidence type="ECO:0000256" key="5">
    <source>
        <dbReference type="PROSITE-ProRule" id="PRU00335"/>
    </source>
</evidence>
<protein>
    <submittedName>
        <fullName evidence="7">TetR/AcrR family transcriptional regulator</fullName>
    </submittedName>
</protein>
<gene>
    <name evidence="7" type="ORF">GCM10009836_68430</name>
</gene>
<keyword evidence="1" id="KW-0678">Repressor</keyword>
<dbReference type="Gene3D" id="1.10.10.60">
    <property type="entry name" value="Homeodomain-like"/>
    <property type="match status" value="1"/>
</dbReference>
<keyword evidence="4" id="KW-0804">Transcription</keyword>
<keyword evidence="2" id="KW-0805">Transcription regulation</keyword>
<dbReference type="InterPro" id="IPR003012">
    <property type="entry name" value="Tet_transcr_reg_TetR"/>
</dbReference>
<sequence length="241" mass="27144">MIELLWNPPPPKTRGPKQRLTLDQVVTAAIEVAATLGIDELSMRKVAQHLGVGAMSLYTYVPGKDELFELMIDRAWGDRRLPDRALPWRAQVEFHAQEAWRMYETHPWLIRSNLWRMPLGPNVLDAQEDLYRAVALTGLPLSDVARIAGLVESQVFGAARSAVTDTSVASHTGVSQDAYWESRAGFWRTYYSFERFPTMTRIWESGGFDEEYSDAAWEFGLGLLLDGVERLIPPSPHPAGT</sequence>
<feature type="domain" description="HTH tetR-type" evidence="6">
    <location>
        <begin position="19"/>
        <end position="79"/>
    </location>
</feature>
<dbReference type="RefSeq" id="WP_344426947.1">
    <property type="nucleotide sequence ID" value="NZ_BAAAQK010000028.1"/>
</dbReference>
<dbReference type="Pfam" id="PF02909">
    <property type="entry name" value="TetR_C_1"/>
    <property type="match status" value="1"/>
</dbReference>
<dbReference type="InterPro" id="IPR036271">
    <property type="entry name" value="Tet_transcr_reg_TetR-rel_C_sf"/>
</dbReference>
<dbReference type="InterPro" id="IPR001647">
    <property type="entry name" value="HTH_TetR"/>
</dbReference>
<accession>A0ABN2NNJ3</accession>
<evidence type="ECO:0000256" key="4">
    <source>
        <dbReference type="ARBA" id="ARBA00023163"/>
    </source>
</evidence>
<dbReference type="PROSITE" id="PS50977">
    <property type="entry name" value="HTH_TETR_2"/>
    <property type="match status" value="1"/>
</dbReference>
<keyword evidence="8" id="KW-1185">Reference proteome</keyword>
<dbReference type="SUPFAM" id="SSF46689">
    <property type="entry name" value="Homeodomain-like"/>
    <property type="match status" value="1"/>
</dbReference>
<feature type="DNA-binding region" description="H-T-H motif" evidence="5">
    <location>
        <begin position="42"/>
        <end position="61"/>
    </location>
</feature>
<proteinExistence type="predicted"/>
<evidence type="ECO:0000313" key="8">
    <source>
        <dbReference type="Proteomes" id="UP001500449"/>
    </source>
</evidence>
<dbReference type="Pfam" id="PF00440">
    <property type="entry name" value="TetR_N"/>
    <property type="match status" value="1"/>
</dbReference>
<evidence type="ECO:0000256" key="2">
    <source>
        <dbReference type="ARBA" id="ARBA00023015"/>
    </source>
</evidence>
<comment type="caution">
    <text evidence="7">The sequence shown here is derived from an EMBL/GenBank/DDBJ whole genome shotgun (WGS) entry which is preliminary data.</text>
</comment>
<dbReference type="InterPro" id="IPR009057">
    <property type="entry name" value="Homeodomain-like_sf"/>
</dbReference>
<dbReference type="InterPro" id="IPR050109">
    <property type="entry name" value="HTH-type_TetR-like_transc_reg"/>
</dbReference>
<dbReference type="SUPFAM" id="SSF48498">
    <property type="entry name" value="Tetracyclin repressor-like, C-terminal domain"/>
    <property type="match status" value="1"/>
</dbReference>
<dbReference type="Gene3D" id="1.10.357.10">
    <property type="entry name" value="Tetracycline Repressor, domain 2"/>
    <property type="match status" value="1"/>
</dbReference>